<dbReference type="OrthoDB" id="9807255at2"/>
<dbReference type="Gene3D" id="1.10.10.10">
    <property type="entry name" value="Winged helix-like DNA-binding domain superfamily/Winged helix DNA-binding domain"/>
    <property type="match status" value="1"/>
</dbReference>
<dbReference type="PANTHER" id="PTHR34580">
    <property type="match status" value="1"/>
</dbReference>
<dbReference type="PROSITE" id="PS52050">
    <property type="entry name" value="WYL"/>
    <property type="match status" value="1"/>
</dbReference>
<name>A0A3M8SVX5_9GAMM</name>
<feature type="compositionally biased region" description="Pro residues" evidence="1">
    <location>
        <begin position="239"/>
        <end position="248"/>
    </location>
</feature>
<dbReference type="InterPro" id="IPR026881">
    <property type="entry name" value="WYL_dom"/>
</dbReference>
<dbReference type="Pfam" id="PF08279">
    <property type="entry name" value="HTH_11"/>
    <property type="match status" value="1"/>
</dbReference>
<dbReference type="RefSeq" id="WP_123087275.1">
    <property type="nucleotide sequence ID" value="NZ_RIBS01000002.1"/>
</dbReference>
<feature type="region of interest" description="Disordered" evidence="1">
    <location>
        <begin position="229"/>
        <end position="248"/>
    </location>
</feature>
<comment type="caution">
    <text evidence="4">The sequence shown here is derived from an EMBL/GenBank/DDBJ whole genome shotgun (WGS) entry which is preliminary data.</text>
</comment>
<evidence type="ECO:0000256" key="1">
    <source>
        <dbReference type="SAM" id="MobiDB-lite"/>
    </source>
</evidence>
<accession>A0A3M8SVX5</accession>
<dbReference type="AlphaFoldDB" id="A0A3M8SVX5"/>
<feature type="domain" description="Helix-turn-helix type 11" evidence="2">
    <location>
        <begin position="6"/>
        <end position="59"/>
    </location>
</feature>
<proteinExistence type="predicted"/>
<evidence type="ECO:0000313" key="5">
    <source>
        <dbReference type="Proteomes" id="UP000267049"/>
    </source>
</evidence>
<dbReference type="SUPFAM" id="SSF46785">
    <property type="entry name" value="Winged helix' DNA-binding domain"/>
    <property type="match status" value="1"/>
</dbReference>
<gene>
    <name evidence="4" type="ORF">EER27_05565</name>
</gene>
<keyword evidence="5" id="KW-1185">Reference proteome</keyword>
<dbReference type="EMBL" id="RIBS01000002">
    <property type="protein sequence ID" value="RNF85488.1"/>
    <property type="molecule type" value="Genomic_DNA"/>
</dbReference>
<dbReference type="Proteomes" id="UP000267049">
    <property type="component" value="Unassembled WGS sequence"/>
</dbReference>
<organism evidence="4 5">
    <name type="scientific">Montanilutibacter psychrotolerans</name>
    <dbReference type="NCBI Taxonomy" id="1327343"/>
    <lineage>
        <taxon>Bacteria</taxon>
        <taxon>Pseudomonadati</taxon>
        <taxon>Pseudomonadota</taxon>
        <taxon>Gammaproteobacteria</taxon>
        <taxon>Lysobacterales</taxon>
        <taxon>Lysobacteraceae</taxon>
        <taxon>Montanilutibacter</taxon>
    </lineage>
</organism>
<dbReference type="PANTHER" id="PTHR34580:SF3">
    <property type="entry name" value="PROTEIN PAFB"/>
    <property type="match status" value="1"/>
</dbReference>
<dbReference type="Pfam" id="PF13280">
    <property type="entry name" value="WYL"/>
    <property type="match status" value="1"/>
</dbReference>
<evidence type="ECO:0000259" key="2">
    <source>
        <dbReference type="Pfam" id="PF08279"/>
    </source>
</evidence>
<dbReference type="InterPro" id="IPR013196">
    <property type="entry name" value="HTH_11"/>
</dbReference>
<evidence type="ECO:0000259" key="3">
    <source>
        <dbReference type="Pfam" id="PF13280"/>
    </source>
</evidence>
<feature type="domain" description="WYL" evidence="3">
    <location>
        <begin position="139"/>
        <end position="203"/>
    </location>
</feature>
<dbReference type="InterPro" id="IPR051534">
    <property type="entry name" value="CBASS_pafABC_assoc_protein"/>
</dbReference>
<sequence>MRRADRLFLIINALQGRRTALPARRLSEALGVSLRTVYRDVADLQRSGVAIEGEAGVGYMLRKGSDIPPLMFDSDEIEALVVGIRFARAFAGTRLAAGAQTALLKIEAVLPENLRQRSEHSRIFAPEWRGERDGEFGQLLDDLNVAITQRQVLRLAYRDESGITSVRDIEPVCIVFWGGSWTLGAWCRLRQGFRQFRLDRIASNERAGESFVDDPARGLDAFVRTASMRGDGSRQLNATPPPVAPGRR</sequence>
<dbReference type="InterPro" id="IPR036388">
    <property type="entry name" value="WH-like_DNA-bd_sf"/>
</dbReference>
<reference evidence="4 5" key="1">
    <citation type="submission" date="2018-11" db="EMBL/GenBank/DDBJ databases">
        <title>Lysobacter cryohumiis sp. nov., isolated from soil in the Tianshan Mountains, Xinjiang, China.</title>
        <authorList>
            <person name="Luo Y."/>
            <person name="Sheng H."/>
        </authorList>
    </citation>
    <scope>NUCLEOTIDE SEQUENCE [LARGE SCALE GENOMIC DNA]</scope>
    <source>
        <strain evidence="4 5">ZS60</strain>
    </source>
</reference>
<protein>
    <submittedName>
        <fullName evidence="4">YafY family transcriptional regulator</fullName>
    </submittedName>
</protein>
<evidence type="ECO:0000313" key="4">
    <source>
        <dbReference type="EMBL" id="RNF85488.1"/>
    </source>
</evidence>
<dbReference type="InterPro" id="IPR036390">
    <property type="entry name" value="WH_DNA-bd_sf"/>
</dbReference>